<organism evidence="1">
    <name type="scientific">Geobacter metallireducens</name>
    <dbReference type="NCBI Taxonomy" id="28232"/>
    <lineage>
        <taxon>Bacteria</taxon>
        <taxon>Pseudomonadati</taxon>
        <taxon>Thermodesulfobacteriota</taxon>
        <taxon>Desulfuromonadia</taxon>
        <taxon>Geobacterales</taxon>
        <taxon>Geobacteraceae</taxon>
        <taxon>Geobacter</taxon>
    </lineage>
</organism>
<name>A0A831XDA0_GEOME</name>
<comment type="caution">
    <text evidence="1">The sequence shown here is derived from an EMBL/GenBank/DDBJ whole genome shotgun (WGS) entry which is preliminary data.</text>
</comment>
<dbReference type="EMBL" id="DSOV01000009">
    <property type="protein sequence ID" value="HEN41304.1"/>
    <property type="molecule type" value="Genomic_DNA"/>
</dbReference>
<dbReference type="AlphaFoldDB" id="A0A831XDA0"/>
<reference evidence="1" key="1">
    <citation type="journal article" date="2020" name="mSystems">
        <title>Genome- and Community-Level Interaction Insights into Carbon Utilization and Element Cycling Functions of Hydrothermarchaeota in Hydrothermal Sediment.</title>
        <authorList>
            <person name="Zhou Z."/>
            <person name="Liu Y."/>
            <person name="Xu W."/>
            <person name="Pan J."/>
            <person name="Luo Z.H."/>
            <person name="Li M."/>
        </authorList>
    </citation>
    <scope>NUCLEOTIDE SEQUENCE [LARGE SCALE GENOMIC DNA]</scope>
    <source>
        <strain evidence="1">SpSt-349</strain>
    </source>
</reference>
<sequence length="68" mass="7400">MVVLVRCTDGTVTVAQGAKLSKLIKDGLIKSFLRSGVWVDAVTHRQESSVRRPSPACESRCTAFVSCF</sequence>
<evidence type="ECO:0000313" key="1">
    <source>
        <dbReference type="EMBL" id="HEN41304.1"/>
    </source>
</evidence>
<dbReference type="InterPro" id="IPR054686">
    <property type="entry name" value="GSU3473-like"/>
</dbReference>
<protein>
    <submittedName>
        <fullName evidence="1">Uncharacterized protein</fullName>
    </submittedName>
</protein>
<dbReference type="NCBIfam" id="NF045719">
    <property type="entry name" value="GSU3473_fam"/>
    <property type="match status" value="1"/>
</dbReference>
<proteinExistence type="predicted"/>
<accession>A0A831XDA0</accession>
<gene>
    <name evidence="1" type="ORF">ENQ87_02845</name>
</gene>